<keyword evidence="2" id="KW-1185">Reference proteome</keyword>
<protein>
    <submittedName>
        <fullName evidence="1">Uncharacterized protein</fullName>
    </submittedName>
</protein>
<proteinExistence type="predicted"/>
<reference evidence="1 2" key="1">
    <citation type="submission" date="2014-04" db="EMBL/GenBank/DDBJ databases">
        <authorList>
            <consortium name="DOE Joint Genome Institute"/>
            <person name="Kuo A."/>
            <person name="Tarkka M."/>
            <person name="Buscot F."/>
            <person name="Kohler A."/>
            <person name="Nagy L.G."/>
            <person name="Floudas D."/>
            <person name="Copeland A."/>
            <person name="Barry K.W."/>
            <person name="Cichocki N."/>
            <person name="Veneault-Fourrey C."/>
            <person name="LaButti K."/>
            <person name="Lindquist E.A."/>
            <person name="Lipzen A."/>
            <person name="Lundell T."/>
            <person name="Morin E."/>
            <person name="Murat C."/>
            <person name="Sun H."/>
            <person name="Tunlid A."/>
            <person name="Henrissat B."/>
            <person name="Grigoriev I.V."/>
            <person name="Hibbett D.S."/>
            <person name="Martin F."/>
            <person name="Nordberg H.P."/>
            <person name="Cantor M.N."/>
            <person name="Hua S.X."/>
        </authorList>
    </citation>
    <scope>NUCLEOTIDE SEQUENCE [LARGE SCALE GENOMIC DNA]</scope>
    <source>
        <strain evidence="1 2">F 1598</strain>
    </source>
</reference>
<dbReference type="InParanoid" id="A0A0C3CFH7"/>
<dbReference type="EMBL" id="KN832977">
    <property type="protein sequence ID" value="KIM88497.1"/>
    <property type="molecule type" value="Genomic_DNA"/>
</dbReference>
<dbReference type="HOGENOM" id="CLU_2813270_0_0_1"/>
<name>A0A0C3CFH7_PILCF</name>
<gene>
    <name evidence="1" type="ORF">PILCRDRAFT_258172</name>
</gene>
<reference evidence="2" key="2">
    <citation type="submission" date="2015-01" db="EMBL/GenBank/DDBJ databases">
        <title>Evolutionary Origins and Diversification of the Mycorrhizal Mutualists.</title>
        <authorList>
            <consortium name="DOE Joint Genome Institute"/>
            <consortium name="Mycorrhizal Genomics Consortium"/>
            <person name="Kohler A."/>
            <person name="Kuo A."/>
            <person name="Nagy L.G."/>
            <person name="Floudas D."/>
            <person name="Copeland A."/>
            <person name="Barry K.W."/>
            <person name="Cichocki N."/>
            <person name="Veneault-Fourrey C."/>
            <person name="LaButti K."/>
            <person name="Lindquist E.A."/>
            <person name="Lipzen A."/>
            <person name="Lundell T."/>
            <person name="Morin E."/>
            <person name="Murat C."/>
            <person name="Riley R."/>
            <person name="Ohm R."/>
            <person name="Sun H."/>
            <person name="Tunlid A."/>
            <person name="Henrissat B."/>
            <person name="Grigoriev I.V."/>
            <person name="Hibbett D.S."/>
            <person name="Martin F."/>
        </authorList>
    </citation>
    <scope>NUCLEOTIDE SEQUENCE [LARGE SCALE GENOMIC DNA]</scope>
    <source>
        <strain evidence="2">F 1598</strain>
    </source>
</reference>
<accession>A0A0C3CFH7</accession>
<dbReference type="Proteomes" id="UP000054166">
    <property type="component" value="Unassembled WGS sequence"/>
</dbReference>
<evidence type="ECO:0000313" key="2">
    <source>
        <dbReference type="Proteomes" id="UP000054166"/>
    </source>
</evidence>
<organism evidence="1 2">
    <name type="scientific">Piloderma croceum (strain F 1598)</name>
    <dbReference type="NCBI Taxonomy" id="765440"/>
    <lineage>
        <taxon>Eukaryota</taxon>
        <taxon>Fungi</taxon>
        <taxon>Dikarya</taxon>
        <taxon>Basidiomycota</taxon>
        <taxon>Agaricomycotina</taxon>
        <taxon>Agaricomycetes</taxon>
        <taxon>Agaricomycetidae</taxon>
        <taxon>Atheliales</taxon>
        <taxon>Atheliaceae</taxon>
        <taxon>Piloderma</taxon>
    </lineage>
</organism>
<dbReference type="AlphaFoldDB" id="A0A0C3CFH7"/>
<sequence length="67" mass="7815">MVPENSNKGEVPFRNDRIHTKYTKFIPYEALKYPKIARLAGPHYGELGYYSYLSSLKDQNLSVYSRV</sequence>
<evidence type="ECO:0000313" key="1">
    <source>
        <dbReference type="EMBL" id="KIM88497.1"/>
    </source>
</evidence>